<dbReference type="Proteomes" id="UP000373449">
    <property type="component" value="Unassembled WGS sequence"/>
</dbReference>
<protein>
    <submittedName>
        <fullName evidence="2">Periplasmic AppA protein</fullName>
    </submittedName>
</protein>
<dbReference type="PROSITE" id="PS00616">
    <property type="entry name" value="HIS_ACID_PHOSPHAT_1"/>
    <property type="match status" value="1"/>
</dbReference>
<dbReference type="CDD" id="cd07061">
    <property type="entry name" value="HP_HAP_like"/>
    <property type="match status" value="1"/>
</dbReference>
<dbReference type="EMBL" id="CAADJA010000002">
    <property type="protein sequence ID" value="VFS50825.1"/>
    <property type="molecule type" value="Genomic_DNA"/>
</dbReference>
<dbReference type="InterPro" id="IPR029033">
    <property type="entry name" value="His_PPase_superfam"/>
</dbReference>
<reference evidence="2 3" key="1">
    <citation type="submission" date="2019-03" db="EMBL/GenBank/DDBJ databases">
        <authorList>
            <consortium name="Pathogen Informatics"/>
        </authorList>
    </citation>
    <scope>NUCLEOTIDE SEQUENCE [LARGE SCALE GENOMIC DNA]</scope>
    <source>
        <strain evidence="2 3">NCTC12282</strain>
    </source>
</reference>
<dbReference type="SUPFAM" id="SSF53254">
    <property type="entry name" value="Phosphoglycerate mutase-like"/>
    <property type="match status" value="1"/>
</dbReference>
<gene>
    <name evidence="2" type="primary">appA_2</name>
    <name evidence="2" type="ORF">NCTC12282_04705</name>
</gene>
<evidence type="ECO:0000313" key="3">
    <source>
        <dbReference type="Proteomes" id="UP000373449"/>
    </source>
</evidence>
<feature type="chain" id="PRO_5019764772" evidence="1">
    <location>
        <begin position="26"/>
        <end position="143"/>
    </location>
</feature>
<organism evidence="2 3">
    <name type="scientific">Budvicia aquatica</name>
    <dbReference type="NCBI Taxonomy" id="82979"/>
    <lineage>
        <taxon>Bacteria</taxon>
        <taxon>Pseudomonadati</taxon>
        <taxon>Pseudomonadota</taxon>
        <taxon>Gammaproteobacteria</taxon>
        <taxon>Enterobacterales</taxon>
        <taxon>Budviciaceae</taxon>
        <taxon>Budvicia</taxon>
    </lineage>
</organism>
<accession>A0A484ZR94</accession>
<name>A0A484ZR94_9GAMM</name>
<dbReference type="InterPro" id="IPR033379">
    <property type="entry name" value="Acid_Pase_AS"/>
</dbReference>
<evidence type="ECO:0000256" key="1">
    <source>
        <dbReference type="SAM" id="SignalP"/>
    </source>
</evidence>
<dbReference type="Pfam" id="PF00328">
    <property type="entry name" value="His_Phos_2"/>
    <property type="match status" value="1"/>
</dbReference>
<sequence>MEIIDRLSKLSALMLLGCSCLPALAVSTPVNGYVLERVVILSRHGVRSPTKQTDLMNNVTPDKWPQWPVQAGYLTPQGEHLMTLMGGFYRDYFRSHNLLPSQGCPTDGSLYVWADIDQRTRLTGQAFLAGVAPECDLKIPPSG</sequence>
<keyword evidence="1" id="KW-0732">Signal</keyword>
<dbReference type="InterPro" id="IPR000560">
    <property type="entry name" value="His_Pase_clade-2"/>
</dbReference>
<feature type="signal peptide" evidence="1">
    <location>
        <begin position="1"/>
        <end position="25"/>
    </location>
</feature>
<proteinExistence type="predicted"/>
<dbReference type="AlphaFoldDB" id="A0A484ZR94"/>
<dbReference type="PROSITE" id="PS51257">
    <property type="entry name" value="PROKAR_LIPOPROTEIN"/>
    <property type="match status" value="1"/>
</dbReference>
<evidence type="ECO:0000313" key="2">
    <source>
        <dbReference type="EMBL" id="VFS50825.1"/>
    </source>
</evidence>
<dbReference type="Gene3D" id="3.40.50.1240">
    <property type="entry name" value="Phosphoglycerate mutase-like"/>
    <property type="match status" value="1"/>
</dbReference>